<proteinExistence type="predicted"/>
<reference evidence="1" key="1">
    <citation type="submission" date="2018-01" db="EMBL/GenBank/DDBJ databases">
        <title>An insight into the sialome of Amazonian anophelines.</title>
        <authorList>
            <person name="Ribeiro J.M."/>
            <person name="Scarpassa V."/>
            <person name="Calvo E."/>
        </authorList>
    </citation>
    <scope>NUCLEOTIDE SEQUENCE</scope>
</reference>
<sequence>MVPWLAASSGCCCYCATHGTPDVEGLRWRSGRPQGKTGTWEVEHVLAVRCGYHCCWRLLHCCRCYRCHCCSDRAFRIPSVAIWCVRFRWCCCSSSPGSRTAECWWRTRTVHGVLGLRCAAM</sequence>
<protein>
    <submittedName>
        <fullName evidence="1">Putative secreted protein</fullName>
    </submittedName>
</protein>
<evidence type="ECO:0000313" key="1">
    <source>
        <dbReference type="EMBL" id="MBW70964.1"/>
    </source>
</evidence>
<name>A0A2M4D060_ANODA</name>
<dbReference type="EMBL" id="GGFL01006786">
    <property type="protein sequence ID" value="MBW70964.1"/>
    <property type="molecule type" value="Transcribed_RNA"/>
</dbReference>
<accession>A0A2M4D060</accession>
<dbReference type="AlphaFoldDB" id="A0A2M4D060"/>
<organism evidence="1">
    <name type="scientific">Anopheles darlingi</name>
    <name type="common">Mosquito</name>
    <dbReference type="NCBI Taxonomy" id="43151"/>
    <lineage>
        <taxon>Eukaryota</taxon>
        <taxon>Metazoa</taxon>
        <taxon>Ecdysozoa</taxon>
        <taxon>Arthropoda</taxon>
        <taxon>Hexapoda</taxon>
        <taxon>Insecta</taxon>
        <taxon>Pterygota</taxon>
        <taxon>Neoptera</taxon>
        <taxon>Endopterygota</taxon>
        <taxon>Diptera</taxon>
        <taxon>Nematocera</taxon>
        <taxon>Culicoidea</taxon>
        <taxon>Culicidae</taxon>
        <taxon>Anophelinae</taxon>
        <taxon>Anopheles</taxon>
    </lineage>
</organism>